<dbReference type="InterPro" id="IPR001478">
    <property type="entry name" value="PDZ"/>
</dbReference>
<dbReference type="Gene3D" id="2.30.42.10">
    <property type="match status" value="1"/>
</dbReference>
<accession>A0A0A1WZF3</accession>
<dbReference type="Pfam" id="PF00595">
    <property type="entry name" value="PDZ"/>
    <property type="match status" value="1"/>
</dbReference>
<dbReference type="CDD" id="cd00201">
    <property type="entry name" value="WW"/>
    <property type="match status" value="1"/>
</dbReference>
<feature type="compositionally biased region" description="Low complexity" evidence="1">
    <location>
        <begin position="965"/>
        <end position="984"/>
    </location>
</feature>
<dbReference type="PANTHER" id="PTHR46221:SF3">
    <property type="entry name" value="FERM AND PDZ DOMAIN-CONTAINING PROTEIN 4"/>
    <property type="match status" value="1"/>
</dbReference>
<dbReference type="InterPro" id="IPR019749">
    <property type="entry name" value="Band_41_domain"/>
</dbReference>
<dbReference type="GO" id="GO:0030182">
    <property type="term" value="P:neuron differentiation"/>
    <property type="evidence" value="ECO:0007669"/>
    <property type="project" value="UniProtKB-ARBA"/>
</dbReference>
<feature type="compositionally biased region" description="Basic and acidic residues" evidence="1">
    <location>
        <begin position="1290"/>
        <end position="1308"/>
    </location>
</feature>
<feature type="non-terminal residue" evidence="5">
    <location>
        <position position="1"/>
    </location>
</feature>
<dbReference type="SUPFAM" id="SSF50156">
    <property type="entry name" value="PDZ domain-like"/>
    <property type="match status" value="1"/>
</dbReference>
<dbReference type="SUPFAM" id="SSF51045">
    <property type="entry name" value="WW domain"/>
    <property type="match status" value="2"/>
</dbReference>
<dbReference type="SMART" id="SM00228">
    <property type="entry name" value="PDZ"/>
    <property type="match status" value="1"/>
</dbReference>
<dbReference type="InterPro" id="IPR014352">
    <property type="entry name" value="FERM/acyl-CoA-bd_prot_sf"/>
</dbReference>
<dbReference type="InterPro" id="IPR036034">
    <property type="entry name" value="PDZ_sf"/>
</dbReference>
<dbReference type="InterPro" id="IPR029071">
    <property type="entry name" value="Ubiquitin-like_domsf"/>
</dbReference>
<dbReference type="GO" id="GO:0071944">
    <property type="term" value="C:cell periphery"/>
    <property type="evidence" value="ECO:0007669"/>
    <property type="project" value="UniProtKB-ARBA"/>
</dbReference>
<evidence type="ECO:0000313" key="5">
    <source>
        <dbReference type="EMBL" id="JAD04444.1"/>
    </source>
</evidence>
<dbReference type="Pfam" id="PF00373">
    <property type="entry name" value="FERM_M"/>
    <property type="match status" value="1"/>
</dbReference>
<dbReference type="InterPro" id="IPR019748">
    <property type="entry name" value="FERM_central"/>
</dbReference>
<sequence length="1630" mass="180738">IHSLEHVHKTKHTAKCFKTFGTVNSLHARVDSCGHKSRQTTDNIEKINHECFSMMLLPSGRSNSDRIPSPQLVVTGTNNLKILQTTASITSKNNGAVPTVDTKSLLPGSIGTMAEDYSILRNAESWEEIGQQLQALQENLKDDWTVHMGKEGRLYYCNHVAKISSWLPSSEDWSKYEKLPYGWERAIDSKGRSYYINHINKTSTYEAPENIECDGNPPEPRMVTLQRSPTLGFGFVAGSERPVIVRFVTDGGPSMNKLQPGDQILSVNGEDVKEAPRDHVIQLVRACESEVAILVCQPTHNLAPGRKSTLLSAGKRAKLRTRPSRVRFAESVCVNGSPLFPASAFSLGDICVPPMANVLKVFLENGQTKSFKYDCSTSVQDVVRSLLDKLCLSTGEIFSLVLEHVKSLKRNKLTLLDPEESLAQIAARPGAHKLRCLFRVTFVPKSAADLAQKDLNALDYLYMQCCNDVTQERFAPELQPEVALRLAALHMHQHALANNIAPTKLTVKAVEREFGLERFVPISLFEGMKRKELRRLISHFLKLNAEMTGSSTKVLTQLQAKLHYLDIISNLPSYGAKCFSTNQREGVERVLLISPRYGLSQIPSVRNSVPQPISAIEDFSHVTVNREDDVSCSVTIYMQGGKAVKFLMEDRDACEFSLVLAGYHRLLTGKLLTVERERDQHPEDNAPSYLTQHTVIPAVWSYLLPFHNRTHSITFLLLPPYHLKKDATILFGSQNQNNCSDLNSLNKADSNQNPKIIPFISNGITDLDIHSVMATELLEEAKDSSISDGSGGGSNNCDRLINLETNAFIEAKNVEVLRRVHEMQKLVENSEQYLNEQGEMVPESDDIKFNSSIHLWQNEPINREPNINKIGNSLDFDSDCDSMNSSKVSSTEDTPQLGALKHSDSLVLLAESINQDLNGITQSLNSIGRKQSDLSITISNISTCSPQPDRKFNNIGQILSDLQTSADFSQSESDSESVNSPTSSPIARRPVILCSNDRRNSHKQNLAYRSSFGLHSPDGNNFGSDNKDYNLKEYLKQLKEISNVHDGSQDTDVAAKKLSEIYGFEVHGDTFIATDTDLIDLRSIPPPRTPDELDAISLLNAAPQGFGDGSKNILTTNDESDLDAFLANIIVAPPAQRATPAKELTPEEIMSFIIPPPPDQEDNKNKAKAPTENLYSNSISETREHFIESKPLISENLLSNRNQLNKLNKCEEEHVIVYSTVERKGKFSCCPKCVKDNTENVSESIKIDLEVPPRFQSIDKPTPPERPPKSAELIQRYSPKRAQGTVAEIQNHDEKIKEQEQISHEERPPLLPPRVKMFNRLDKNSSTPSVSEAPQKPPLPPIANRSTQRNISVNVKDLNSESLSPVPPLIPQCVLPVSYPNLNSNYSCNMQHEIHPITIASKDNLPIKNYCPLTYLQKSTFDKSPPLSLLSSPQISRKIESSGSVSIPLNSVISQKFGEKYIIKNGHVIDSEALLNKTDIAMSGLLVKLDQVAAQCSAAQLAGGGANIDEDKFQRARNELTEQTLMLVTASKFLVVAMSDMTLSTLPEHLTSCLTAIRRITELTQDMTLHTSSPLQTRNIVLKVHDVGSSFRELVGVQIGPLGAGQLALQAECLANVLATLLRSLRVFSP</sequence>
<feature type="region of interest" description="Disordered" evidence="1">
    <location>
        <begin position="965"/>
        <end position="989"/>
    </location>
</feature>
<dbReference type="InterPro" id="IPR000299">
    <property type="entry name" value="FERM_domain"/>
</dbReference>
<dbReference type="PANTHER" id="PTHR46221">
    <property type="entry name" value="FERM AND PDZ DOMAIN-CONTAINING PROTEIN FAMILY MEMBER"/>
    <property type="match status" value="1"/>
</dbReference>
<dbReference type="Gene3D" id="1.20.80.10">
    <property type="match status" value="1"/>
</dbReference>
<feature type="domain" description="WW" evidence="2">
    <location>
        <begin position="177"/>
        <end position="210"/>
    </location>
</feature>
<proteinExistence type="predicted"/>
<name>A0A0A1WZF3_ZEUCU</name>
<organism evidence="5">
    <name type="scientific">Zeugodacus cucurbitae</name>
    <name type="common">Melon fruit fly</name>
    <name type="synonym">Bactrocera cucurbitae</name>
    <dbReference type="NCBI Taxonomy" id="28588"/>
    <lineage>
        <taxon>Eukaryota</taxon>
        <taxon>Metazoa</taxon>
        <taxon>Ecdysozoa</taxon>
        <taxon>Arthropoda</taxon>
        <taxon>Hexapoda</taxon>
        <taxon>Insecta</taxon>
        <taxon>Pterygota</taxon>
        <taxon>Neoptera</taxon>
        <taxon>Endopterygota</taxon>
        <taxon>Diptera</taxon>
        <taxon>Brachycera</taxon>
        <taxon>Muscomorpha</taxon>
        <taxon>Tephritoidea</taxon>
        <taxon>Tephritidae</taxon>
        <taxon>Zeugodacus</taxon>
        <taxon>Zeugodacus</taxon>
    </lineage>
</organism>
<dbReference type="FunFam" id="1.20.80.10:FF:000027">
    <property type="entry name" value="Uncharacterized protein, isoform B"/>
    <property type="match status" value="1"/>
</dbReference>
<dbReference type="PROSITE" id="PS50020">
    <property type="entry name" value="WW_DOMAIN_2"/>
    <property type="match status" value="2"/>
</dbReference>
<dbReference type="InterPro" id="IPR035963">
    <property type="entry name" value="FERM_2"/>
</dbReference>
<protein>
    <submittedName>
        <fullName evidence="5">FERM and PDZ domain-containing protein 4</fullName>
    </submittedName>
</protein>
<dbReference type="InterPro" id="IPR001202">
    <property type="entry name" value="WW_dom"/>
</dbReference>
<evidence type="ECO:0000259" key="3">
    <source>
        <dbReference type="PROSITE" id="PS50057"/>
    </source>
</evidence>
<reference evidence="5" key="2">
    <citation type="journal article" date="2015" name="Gigascience">
        <title>Reconstructing a comprehensive transcriptome assembly of a white-pupal translocated strain of the pest fruit fly Bactrocera cucurbitae.</title>
        <authorList>
            <person name="Sim S.B."/>
            <person name="Calla B."/>
            <person name="Hall B."/>
            <person name="DeRego T."/>
            <person name="Geib S.M."/>
        </authorList>
    </citation>
    <scope>NUCLEOTIDE SEQUENCE</scope>
</reference>
<feature type="domain" description="WW" evidence="2">
    <location>
        <begin position="138"/>
        <end position="171"/>
    </location>
</feature>
<evidence type="ECO:0000259" key="4">
    <source>
        <dbReference type="PROSITE" id="PS50106"/>
    </source>
</evidence>
<evidence type="ECO:0000259" key="2">
    <source>
        <dbReference type="PROSITE" id="PS50020"/>
    </source>
</evidence>
<feature type="region of interest" description="Disordered" evidence="1">
    <location>
        <begin position="1253"/>
        <end position="1348"/>
    </location>
</feature>
<dbReference type="Pfam" id="PF00397">
    <property type="entry name" value="WW"/>
    <property type="match status" value="1"/>
</dbReference>
<dbReference type="CDD" id="cd17088">
    <property type="entry name" value="FERM_F1_FRMPD1_like"/>
    <property type="match status" value="1"/>
</dbReference>
<evidence type="ECO:0000256" key="1">
    <source>
        <dbReference type="SAM" id="MobiDB-lite"/>
    </source>
</evidence>
<dbReference type="SUPFAM" id="SSF47031">
    <property type="entry name" value="Second domain of FERM"/>
    <property type="match status" value="1"/>
</dbReference>
<dbReference type="SMART" id="SM00295">
    <property type="entry name" value="B41"/>
    <property type="match status" value="1"/>
</dbReference>
<feature type="domain" description="PDZ" evidence="4">
    <location>
        <begin position="222"/>
        <end position="299"/>
    </location>
</feature>
<gene>
    <name evidence="5" type="primary">FRMPD4_1</name>
    <name evidence="5" type="ORF">g.28332</name>
</gene>
<dbReference type="CDD" id="cd06769">
    <property type="entry name" value="PDZ_FRMPD1_3_4-like"/>
    <property type="match status" value="1"/>
</dbReference>
<dbReference type="Gene3D" id="2.20.70.10">
    <property type="match status" value="2"/>
</dbReference>
<reference evidence="5" key="1">
    <citation type="submission" date="2014-11" db="EMBL/GenBank/DDBJ databases">
        <authorList>
            <person name="Geib S."/>
        </authorList>
    </citation>
    <scope>NUCLEOTIDE SEQUENCE</scope>
</reference>
<dbReference type="EMBL" id="GBXI01009848">
    <property type="protein sequence ID" value="JAD04444.1"/>
    <property type="molecule type" value="Transcribed_RNA"/>
</dbReference>
<dbReference type="GO" id="GO:0009887">
    <property type="term" value="P:animal organ morphogenesis"/>
    <property type="evidence" value="ECO:0007669"/>
    <property type="project" value="UniProtKB-ARBA"/>
</dbReference>
<dbReference type="CDD" id="cd14473">
    <property type="entry name" value="FERM_B-lobe"/>
    <property type="match status" value="1"/>
</dbReference>
<feature type="domain" description="FERM" evidence="3">
    <location>
        <begin position="357"/>
        <end position="671"/>
    </location>
</feature>
<dbReference type="SMART" id="SM00456">
    <property type="entry name" value="WW"/>
    <property type="match status" value="2"/>
</dbReference>
<dbReference type="FunFam" id="2.30.42.10:FF:000053">
    <property type="entry name" value="FERM and PDZ domain-containing protein 4"/>
    <property type="match status" value="1"/>
</dbReference>
<dbReference type="PROSITE" id="PS50106">
    <property type="entry name" value="PDZ"/>
    <property type="match status" value="1"/>
</dbReference>
<dbReference type="InterPro" id="IPR036020">
    <property type="entry name" value="WW_dom_sf"/>
</dbReference>
<dbReference type="SUPFAM" id="SSF54236">
    <property type="entry name" value="Ubiquitin-like"/>
    <property type="match status" value="1"/>
</dbReference>
<dbReference type="PROSITE" id="PS50057">
    <property type="entry name" value="FERM_3"/>
    <property type="match status" value="1"/>
</dbReference>